<dbReference type="EMBL" id="KU052488">
    <property type="protein sequence ID" value="ALY06907.1"/>
    <property type="molecule type" value="Genomic_DNA"/>
</dbReference>
<dbReference type="Proteomes" id="UP000223158">
    <property type="component" value="Segment"/>
</dbReference>
<evidence type="ECO:0000313" key="1">
    <source>
        <dbReference type="EMBL" id="ALY06907.1"/>
    </source>
</evidence>
<reference evidence="1 2" key="1">
    <citation type="submission" date="2015-11" db="EMBL/GenBank/DDBJ databases">
        <title>Lactobacillus brevis bacteriophage SA-C12: a mosaic Myoviridae member.</title>
        <authorList>
            <person name="Mahony J."/>
        </authorList>
    </citation>
    <scope>NUCLEOTIDE SEQUENCE [LARGE SCALE GENOMIC DNA]</scope>
</reference>
<accession>A0A1I9KKC7</accession>
<gene>
    <name evidence="1" type="ORF">SAC12_086</name>
</gene>
<sequence>MRKKKLTVENMYDFLDHFFDGSYNEQNVELERYDQDGKSVTKISYPFVFGDTDCLIMWFSTDDEPIIATNKDIDKEIMSYFDHKLQSYAEETIKNG</sequence>
<name>A0A1I9KKC7_9CAUD</name>
<protein>
    <submittedName>
        <fullName evidence="1">Uncharacterized protein</fullName>
    </submittedName>
</protein>
<organism evidence="1 2">
    <name type="scientific">Lactobacillus phage SA-C12</name>
    <dbReference type="NCBI Taxonomy" id="1755697"/>
    <lineage>
        <taxon>Viruses</taxon>
        <taxon>Duplodnaviria</taxon>
        <taxon>Heunggongvirae</taxon>
        <taxon>Uroviricota</taxon>
        <taxon>Caudoviricetes</taxon>
        <taxon>Tybeckvirinae</taxon>
        <taxon>Lenusvirus</taxon>
        <taxon>Lenusvirus SAC12</taxon>
    </lineage>
</organism>
<proteinExistence type="predicted"/>
<keyword evidence="2" id="KW-1185">Reference proteome</keyword>
<evidence type="ECO:0000313" key="2">
    <source>
        <dbReference type="Proteomes" id="UP000223158"/>
    </source>
</evidence>